<keyword evidence="4" id="KW-0808">Transferase</keyword>
<dbReference type="InterPro" id="IPR038578">
    <property type="entry name" value="GT29-like_sf"/>
</dbReference>
<dbReference type="GO" id="GO:0000139">
    <property type="term" value="C:Golgi membrane"/>
    <property type="evidence" value="ECO:0007669"/>
    <property type="project" value="UniProtKB-SubCell"/>
</dbReference>
<evidence type="ECO:0000256" key="6">
    <source>
        <dbReference type="ARBA" id="ARBA00022968"/>
    </source>
</evidence>
<keyword evidence="10" id="KW-1015">Disulfide bond</keyword>
<dbReference type="Proteomes" id="UP000261640">
    <property type="component" value="Unplaced"/>
</dbReference>
<keyword evidence="8" id="KW-0333">Golgi apparatus</keyword>
<keyword evidence="5 13" id="KW-0812">Transmembrane</keyword>
<dbReference type="FunFam" id="3.90.1480.20:FF:000001">
    <property type="entry name" value="ST8 alpha-N-acetyl-neuraminide alpha-2,8-sialyltransferase 2"/>
    <property type="match status" value="1"/>
</dbReference>
<comment type="similarity">
    <text evidence="2">Belongs to the glycosyltransferase 29 family.</text>
</comment>
<evidence type="ECO:0000313" key="15">
    <source>
        <dbReference type="Proteomes" id="UP000261640"/>
    </source>
</evidence>
<keyword evidence="7 13" id="KW-1133">Transmembrane helix</keyword>
<evidence type="ECO:0000256" key="3">
    <source>
        <dbReference type="ARBA" id="ARBA00022676"/>
    </source>
</evidence>
<reference evidence="14" key="1">
    <citation type="submission" date="2025-08" db="UniProtKB">
        <authorList>
            <consortium name="Ensembl"/>
        </authorList>
    </citation>
    <scope>IDENTIFICATION</scope>
</reference>
<name>A0A7N8Y0S5_9TELE</name>
<keyword evidence="6" id="KW-0735">Signal-anchor</keyword>
<evidence type="ECO:0000256" key="10">
    <source>
        <dbReference type="ARBA" id="ARBA00023157"/>
    </source>
</evidence>
<protein>
    <recommendedName>
        <fullName evidence="16">ST8 alpha-N-acetyl-neuraminide alpha-2,8-sialyltransferase 6</fullName>
    </recommendedName>
</protein>
<sequence>DEKGMRGQLFSLMITILLLGSLLTCVFWHSLNNYHVEPQKLPPHQKNAPQPGLCKGCREVIIKVLEHYSKPWKRQEDNYQQFRSQLSSQCNEVSKAFITQGNTPVGSTIVYDGERKRTLEVTPDIFRTFTKEYPFPNKTFETCAVVGNGGILINSSCGNRIDSAQFVIRCNLPPLAGGYKEHVGIKTNLVTANPSILVGKYQSLIKYRRPFMESLHSYGNSLLLLPAFSFARNTPLSMRVVYTVEDFQSRIQPIFFNPLYLQSLGAFWRSQGLKELRLSTGIMMVSLALEHCANVHLYGFWPFSFHPHDFHTITNHYYDDKKPNKAFHAMPVEFELLMRLHSQGVLRLHLGECGAGEL</sequence>
<dbReference type="GO" id="GO:0006491">
    <property type="term" value="P:N-glycan processing"/>
    <property type="evidence" value="ECO:0007669"/>
    <property type="project" value="TreeGrafter"/>
</dbReference>
<evidence type="ECO:0000256" key="1">
    <source>
        <dbReference type="ARBA" id="ARBA00004323"/>
    </source>
</evidence>
<evidence type="ECO:0000256" key="12">
    <source>
        <dbReference type="PIRSR" id="PIRSR005557-2"/>
    </source>
</evidence>
<dbReference type="PANTHER" id="PTHR11987:SF50">
    <property type="entry name" value="ALPHA-2,8-SIALYLTRANSFERASE 8F"/>
    <property type="match status" value="1"/>
</dbReference>
<keyword evidence="11" id="KW-0325">Glycoprotein</keyword>
<dbReference type="InterPro" id="IPR012163">
    <property type="entry name" value="Sialyl_trans"/>
</dbReference>
<dbReference type="PIRSF" id="PIRSF005557">
    <property type="entry name" value="Sialyl_trans"/>
    <property type="match status" value="1"/>
</dbReference>
<evidence type="ECO:0000313" key="14">
    <source>
        <dbReference type="Ensembl" id="ENSMAMP00000058513.1"/>
    </source>
</evidence>
<feature type="disulfide bond" evidence="12">
    <location>
        <begin position="143"/>
        <end position="292"/>
    </location>
</feature>
<dbReference type="PANTHER" id="PTHR11987">
    <property type="entry name" value="ALPHA-2,8-SIALYLTRANSFERASE"/>
    <property type="match status" value="1"/>
</dbReference>
<comment type="subcellular location">
    <subcellularLocation>
        <location evidence="1">Golgi apparatus membrane</location>
        <topology evidence="1">Single-pass type II membrane protein</topology>
    </subcellularLocation>
</comment>
<dbReference type="Gene3D" id="3.90.1480.20">
    <property type="entry name" value="Glycosyl transferase family 29"/>
    <property type="match status" value="1"/>
</dbReference>
<dbReference type="InterPro" id="IPR001675">
    <property type="entry name" value="Glyco_trans_29"/>
</dbReference>
<evidence type="ECO:0000256" key="4">
    <source>
        <dbReference type="ARBA" id="ARBA00022679"/>
    </source>
</evidence>
<dbReference type="InParanoid" id="A0A7N8Y0S5"/>
<evidence type="ECO:0000256" key="7">
    <source>
        <dbReference type="ARBA" id="ARBA00022989"/>
    </source>
</evidence>
<keyword evidence="3" id="KW-0328">Glycosyltransferase</keyword>
<evidence type="ECO:0000256" key="8">
    <source>
        <dbReference type="ARBA" id="ARBA00023034"/>
    </source>
</evidence>
<dbReference type="Ensembl" id="ENSMAMT00000044593.1">
    <property type="protein sequence ID" value="ENSMAMP00000058513.1"/>
    <property type="gene ID" value="ENSMAMG00000022185.2"/>
</dbReference>
<dbReference type="AlphaFoldDB" id="A0A7N8Y0S5"/>
<keyword evidence="15" id="KW-1185">Reference proteome</keyword>
<accession>A0A7N8Y0S5</accession>
<dbReference type="GO" id="GO:0009311">
    <property type="term" value="P:oligosaccharide metabolic process"/>
    <property type="evidence" value="ECO:0007669"/>
    <property type="project" value="TreeGrafter"/>
</dbReference>
<evidence type="ECO:0000256" key="2">
    <source>
        <dbReference type="ARBA" id="ARBA00006003"/>
    </source>
</evidence>
<dbReference type="Pfam" id="PF00777">
    <property type="entry name" value="Glyco_transf_29"/>
    <property type="match status" value="1"/>
</dbReference>
<evidence type="ECO:0000256" key="5">
    <source>
        <dbReference type="ARBA" id="ARBA00022692"/>
    </source>
</evidence>
<keyword evidence="9 13" id="KW-0472">Membrane</keyword>
<dbReference type="GO" id="GO:0003828">
    <property type="term" value="F:alpha-N-acetylneuraminate alpha-2,8-sialyltransferase activity"/>
    <property type="evidence" value="ECO:0007669"/>
    <property type="project" value="TreeGrafter"/>
</dbReference>
<reference evidence="14" key="2">
    <citation type="submission" date="2025-09" db="UniProtKB">
        <authorList>
            <consortium name="Ensembl"/>
        </authorList>
    </citation>
    <scope>IDENTIFICATION</scope>
</reference>
<evidence type="ECO:0008006" key="16">
    <source>
        <dbReference type="Google" id="ProtNLM"/>
    </source>
</evidence>
<evidence type="ECO:0000256" key="11">
    <source>
        <dbReference type="ARBA" id="ARBA00023180"/>
    </source>
</evidence>
<evidence type="ECO:0000256" key="13">
    <source>
        <dbReference type="SAM" id="Phobius"/>
    </source>
</evidence>
<evidence type="ECO:0000256" key="9">
    <source>
        <dbReference type="ARBA" id="ARBA00023136"/>
    </source>
</evidence>
<dbReference type="InterPro" id="IPR050943">
    <property type="entry name" value="Glycosyltr_29_Sialyltrsf"/>
</dbReference>
<dbReference type="GeneTree" id="ENSGT01030000234535"/>
<organism evidence="14 15">
    <name type="scientific">Mastacembelus armatus</name>
    <name type="common">zig-zag eel</name>
    <dbReference type="NCBI Taxonomy" id="205130"/>
    <lineage>
        <taxon>Eukaryota</taxon>
        <taxon>Metazoa</taxon>
        <taxon>Chordata</taxon>
        <taxon>Craniata</taxon>
        <taxon>Vertebrata</taxon>
        <taxon>Euteleostomi</taxon>
        <taxon>Actinopterygii</taxon>
        <taxon>Neopterygii</taxon>
        <taxon>Teleostei</taxon>
        <taxon>Neoteleostei</taxon>
        <taxon>Acanthomorphata</taxon>
        <taxon>Anabantaria</taxon>
        <taxon>Synbranchiformes</taxon>
        <taxon>Mastacembelidae</taxon>
        <taxon>Mastacembelus</taxon>
    </lineage>
</organism>
<feature type="transmembrane region" description="Helical" evidence="13">
    <location>
        <begin position="12"/>
        <end position="31"/>
    </location>
</feature>
<proteinExistence type="inferred from homology"/>